<dbReference type="AlphaFoldDB" id="A3SLL2"/>
<sequence length="85" mass="9438">MRPSRIQLIKEAAEGLAVDPKGVEVSKQSESYAAYQAWVTWSMFQALSALWPDTMISEIEAGLSEAEPVSRRAFEAARLKGPKLR</sequence>
<reference evidence="1 2" key="1">
    <citation type="submission" date="2005-12" db="EMBL/GenBank/DDBJ databases">
        <authorList>
            <person name="Moran M.A."/>
            <person name="Ferriera S."/>
            <person name="Johnson J."/>
            <person name="Kravitz S."/>
            <person name="Halpern A."/>
            <person name="Remington K."/>
            <person name="Beeson K."/>
            <person name="Tran B."/>
            <person name="Rogers Y.-H."/>
            <person name="Friedman R."/>
            <person name="Venter J.C."/>
        </authorList>
    </citation>
    <scope>NUCLEOTIDE SEQUENCE [LARGE SCALE GENOMIC DNA]</scope>
    <source>
        <strain evidence="2">ATCC BAA-591 / DSM 15170 / ISM</strain>
    </source>
</reference>
<protein>
    <submittedName>
        <fullName evidence="1">Uncharacterized protein</fullName>
    </submittedName>
</protein>
<comment type="caution">
    <text evidence="1">The sequence shown here is derived from an EMBL/GenBank/DDBJ whole genome shotgun (WGS) entry which is preliminary data.</text>
</comment>
<dbReference type="Proteomes" id="UP000005954">
    <property type="component" value="Unassembled WGS sequence"/>
</dbReference>
<organism evidence="1 2">
    <name type="scientific">Roseovarius nubinhibens (strain ATCC BAA-591 / DSM 15170 / ISM)</name>
    <dbReference type="NCBI Taxonomy" id="89187"/>
    <lineage>
        <taxon>Bacteria</taxon>
        <taxon>Pseudomonadati</taxon>
        <taxon>Pseudomonadota</taxon>
        <taxon>Alphaproteobacteria</taxon>
        <taxon>Rhodobacterales</taxon>
        <taxon>Roseobacteraceae</taxon>
        <taxon>Roseovarius</taxon>
    </lineage>
</organism>
<dbReference type="HOGENOM" id="CLU_2510625_0_0_5"/>
<accession>A3SLL2</accession>
<keyword evidence="2" id="KW-1185">Reference proteome</keyword>
<dbReference type="EMBL" id="AALY01000001">
    <property type="protein sequence ID" value="EAP78243.1"/>
    <property type="molecule type" value="Genomic_DNA"/>
</dbReference>
<gene>
    <name evidence="1" type="ORF">ISM_08100</name>
</gene>
<evidence type="ECO:0000313" key="1">
    <source>
        <dbReference type="EMBL" id="EAP78243.1"/>
    </source>
</evidence>
<evidence type="ECO:0000313" key="2">
    <source>
        <dbReference type="Proteomes" id="UP000005954"/>
    </source>
</evidence>
<proteinExistence type="predicted"/>
<name>A3SLL2_ROSNI</name>